<evidence type="ECO:0000313" key="4">
    <source>
        <dbReference type="EMBL" id="WXB93229.1"/>
    </source>
</evidence>
<protein>
    <submittedName>
        <fullName evidence="4">Protein kinase family protein</fullName>
    </submittedName>
</protein>
<sequence length="321" mass="35957">MMMNTSKNQFSLPRGAVIRGKWHKQTYVIERELGRGATGTVFLVKGKEGSLALKLSSQLSITSEMNVLKAFNKVQGSSLGPYLVDEDDWEASDKTYPFYVMEYVQGPTLSSFIEKKGSSWIGVLLLQLLENLQALHQEGWIFGDLKPDNLIVAGPPFRLRCIDVGGTTKQGRAVKEYTEFFDRGYWGAGSRTADPSYDIFATAMVAVNLMYPNRFNKDEHGVKGVIARIKQKKELKPYAPVLIHALQGDYSSAQQMRADLMAALSPGLVRNDPVKRATGMRYTAGRAAITRKRRIRQHFKATAAILTITFLYALYVFLELL</sequence>
<dbReference type="SMART" id="SM00220">
    <property type="entry name" value="S_TKc"/>
    <property type="match status" value="1"/>
</dbReference>
<proteinExistence type="predicted"/>
<keyword evidence="2" id="KW-0812">Transmembrane</keyword>
<evidence type="ECO:0000259" key="3">
    <source>
        <dbReference type="PROSITE" id="PS50011"/>
    </source>
</evidence>
<keyword evidence="2" id="KW-1133">Transmembrane helix</keyword>
<reference evidence="4 5" key="1">
    <citation type="submission" date="2024-02" db="EMBL/GenBank/DDBJ databases">
        <title>Seven novel Bacillus-like species.</title>
        <authorList>
            <person name="Liu G."/>
        </authorList>
    </citation>
    <scope>NUCLEOTIDE SEQUENCE [LARGE SCALE GENOMIC DNA]</scope>
    <source>
        <strain evidence="4 5">FJAT-52991</strain>
    </source>
</reference>
<dbReference type="PROSITE" id="PS50011">
    <property type="entry name" value="PROTEIN_KINASE_DOM"/>
    <property type="match status" value="1"/>
</dbReference>
<dbReference type="EMBL" id="CP147404">
    <property type="protein sequence ID" value="WXB93229.1"/>
    <property type="molecule type" value="Genomic_DNA"/>
</dbReference>
<feature type="binding site" evidence="1">
    <location>
        <position position="54"/>
    </location>
    <ligand>
        <name>ATP</name>
        <dbReference type="ChEBI" id="CHEBI:30616"/>
    </ligand>
</feature>
<dbReference type="RefSeq" id="WP_338752558.1">
    <property type="nucleotide sequence ID" value="NZ_CP147404.1"/>
</dbReference>
<dbReference type="PANTHER" id="PTHR44167:SF24">
    <property type="entry name" value="SERINE_THREONINE-PROTEIN KINASE CHK2"/>
    <property type="match status" value="1"/>
</dbReference>
<dbReference type="GO" id="GO:0016301">
    <property type="term" value="F:kinase activity"/>
    <property type="evidence" value="ECO:0007669"/>
    <property type="project" value="UniProtKB-KW"/>
</dbReference>
<keyword evidence="5" id="KW-1185">Reference proteome</keyword>
<evidence type="ECO:0000256" key="2">
    <source>
        <dbReference type="SAM" id="Phobius"/>
    </source>
</evidence>
<feature type="transmembrane region" description="Helical" evidence="2">
    <location>
        <begin position="301"/>
        <end position="318"/>
    </location>
</feature>
<dbReference type="SUPFAM" id="SSF56112">
    <property type="entry name" value="Protein kinase-like (PK-like)"/>
    <property type="match status" value="1"/>
</dbReference>
<evidence type="ECO:0000256" key="1">
    <source>
        <dbReference type="PROSITE-ProRule" id="PRU10141"/>
    </source>
</evidence>
<gene>
    <name evidence="4" type="ORF">WDJ61_00385</name>
</gene>
<keyword evidence="2" id="KW-0472">Membrane</keyword>
<dbReference type="PROSITE" id="PS00107">
    <property type="entry name" value="PROTEIN_KINASE_ATP"/>
    <property type="match status" value="1"/>
</dbReference>
<name>A0ABZ2N6Q7_9BACI</name>
<keyword evidence="1" id="KW-0067">ATP-binding</keyword>
<keyword evidence="1" id="KW-0547">Nucleotide-binding</keyword>
<dbReference type="InterPro" id="IPR011009">
    <property type="entry name" value="Kinase-like_dom_sf"/>
</dbReference>
<accession>A0ABZ2N6Q7</accession>
<dbReference type="PANTHER" id="PTHR44167">
    <property type="entry name" value="OVARIAN-SPECIFIC SERINE/THREONINE-PROTEIN KINASE LOK-RELATED"/>
    <property type="match status" value="1"/>
</dbReference>
<dbReference type="Gene3D" id="1.10.510.10">
    <property type="entry name" value="Transferase(Phosphotransferase) domain 1"/>
    <property type="match status" value="1"/>
</dbReference>
<feature type="domain" description="Protein kinase" evidence="3">
    <location>
        <begin position="27"/>
        <end position="289"/>
    </location>
</feature>
<dbReference type="Pfam" id="PF00069">
    <property type="entry name" value="Pkinase"/>
    <property type="match status" value="1"/>
</dbReference>
<dbReference type="InterPro" id="IPR017441">
    <property type="entry name" value="Protein_kinase_ATP_BS"/>
</dbReference>
<evidence type="ECO:0000313" key="5">
    <source>
        <dbReference type="Proteomes" id="UP001387364"/>
    </source>
</evidence>
<organism evidence="4 5">
    <name type="scientific">Bacillus kandeliae</name>
    <dbReference type="NCBI Taxonomy" id="3129297"/>
    <lineage>
        <taxon>Bacteria</taxon>
        <taxon>Bacillati</taxon>
        <taxon>Bacillota</taxon>
        <taxon>Bacilli</taxon>
        <taxon>Bacillales</taxon>
        <taxon>Bacillaceae</taxon>
        <taxon>Bacillus</taxon>
    </lineage>
</organism>
<dbReference type="Proteomes" id="UP001387364">
    <property type="component" value="Chromosome"/>
</dbReference>
<keyword evidence="4" id="KW-0418">Kinase</keyword>
<dbReference type="InterPro" id="IPR000719">
    <property type="entry name" value="Prot_kinase_dom"/>
</dbReference>
<keyword evidence="4" id="KW-0808">Transferase</keyword>